<dbReference type="PANTHER" id="PTHR21243">
    <property type="entry name" value="PROTEIN SCAI"/>
    <property type="match status" value="1"/>
</dbReference>
<accession>A0A8J2LJH7</accession>
<dbReference type="EMBL" id="CAJVCH010570039">
    <property type="protein sequence ID" value="CAG7833839.1"/>
    <property type="molecule type" value="Genomic_DNA"/>
</dbReference>
<organism evidence="2 3">
    <name type="scientific">Allacma fusca</name>
    <dbReference type="NCBI Taxonomy" id="39272"/>
    <lineage>
        <taxon>Eukaryota</taxon>
        <taxon>Metazoa</taxon>
        <taxon>Ecdysozoa</taxon>
        <taxon>Arthropoda</taxon>
        <taxon>Hexapoda</taxon>
        <taxon>Collembola</taxon>
        <taxon>Symphypleona</taxon>
        <taxon>Sminthuridae</taxon>
        <taxon>Allacma</taxon>
    </lineage>
</organism>
<proteinExistence type="predicted"/>
<dbReference type="InterPro" id="IPR022709">
    <property type="entry name" value="SCAI"/>
</dbReference>
<sequence>ELSNQIDDYVASYEPEDQLEWSIVLSEIKAFIDSDSPVRVLDAVNSEVTLTHRLTNLTTPPLEKTPAMDLLLEEIIIVGNRQDQSKFSELTMDMFRILQTLEREPVDEASALPTATPTATSTNSSKRENPHKQMLFRPNIDTLLTYLTCSWKDVQVPHGVLLVYLSCDEVKFPIDIQRHVQGYDSGGVVAGKKNEVSFNDRFSIEMQCLYPGDLTVYTRKPLFVIVDSDNSTIFQELLSPFGCPLVVLMSPEQTPTYLQELHPLRGSLYTLFLHCPLAAFCSISSIDNLPFGLWEIGLTYVDRFMAEASRLLCRNCTDEQILQFFGDDFLRLLILRHIFCSAVLSLHKSFQSKMYQPSANRVQLSMDSDHLNHMVLDLANHLGVQHDFFTK</sequence>
<feature type="compositionally biased region" description="Low complexity" evidence="1">
    <location>
        <begin position="109"/>
        <end position="124"/>
    </location>
</feature>
<dbReference type="Pfam" id="PF12070">
    <property type="entry name" value="SCAI"/>
    <property type="match status" value="1"/>
</dbReference>
<dbReference type="GO" id="GO:0006351">
    <property type="term" value="P:DNA-templated transcription"/>
    <property type="evidence" value="ECO:0007669"/>
    <property type="project" value="InterPro"/>
</dbReference>
<protein>
    <recommendedName>
        <fullName evidence="4">Protein SCAI</fullName>
    </recommendedName>
</protein>
<feature type="region of interest" description="Disordered" evidence="1">
    <location>
        <begin position="107"/>
        <end position="132"/>
    </location>
</feature>
<dbReference type="OrthoDB" id="525027at2759"/>
<feature type="non-terminal residue" evidence="2">
    <location>
        <position position="1"/>
    </location>
</feature>
<gene>
    <name evidence="2" type="ORF">AFUS01_LOCUS43415</name>
</gene>
<keyword evidence="3" id="KW-1185">Reference proteome</keyword>
<evidence type="ECO:0000313" key="2">
    <source>
        <dbReference type="EMBL" id="CAG7833839.1"/>
    </source>
</evidence>
<name>A0A8J2LJH7_9HEXA</name>
<comment type="caution">
    <text evidence="2">The sequence shown here is derived from an EMBL/GenBank/DDBJ whole genome shotgun (WGS) entry which is preliminary data.</text>
</comment>
<dbReference type="GO" id="GO:0003714">
    <property type="term" value="F:transcription corepressor activity"/>
    <property type="evidence" value="ECO:0007669"/>
    <property type="project" value="InterPro"/>
</dbReference>
<reference evidence="2" key="1">
    <citation type="submission" date="2021-06" db="EMBL/GenBank/DDBJ databases">
        <authorList>
            <person name="Hodson N. C."/>
            <person name="Mongue J. A."/>
            <person name="Jaron S. K."/>
        </authorList>
    </citation>
    <scope>NUCLEOTIDE SEQUENCE</scope>
</reference>
<dbReference type="Proteomes" id="UP000708208">
    <property type="component" value="Unassembled WGS sequence"/>
</dbReference>
<evidence type="ECO:0000256" key="1">
    <source>
        <dbReference type="SAM" id="MobiDB-lite"/>
    </source>
</evidence>
<evidence type="ECO:0000313" key="3">
    <source>
        <dbReference type="Proteomes" id="UP000708208"/>
    </source>
</evidence>
<dbReference type="AlphaFoldDB" id="A0A8J2LJH7"/>
<evidence type="ECO:0008006" key="4">
    <source>
        <dbReference type="Google" id="ProtNLM"/>
    </source>
</evidence>